<dbReference type="RefSeq" id="WP_265675988.1">
    <property type="nucleotide sequence ID" value="NZ_JAKRRY010000022.1"/>
</dbReference>
<feature type="transmembrane region" description="Helical" evidence="2">
    <location>
        <begin position="6"/>
        <end position="27"/>
    </location>
</feature>
<evidence type="ECO:0000313" key="4">
    <source>
        <dbReference type="Proteomes" id="UP001155587"/>
    </source>
</evidence>
<proteinExistence type="predicted"/>
<reference evidence="3" key="1">
    <citation type="submission" date="2022-02" db="EMBL/GenBank/DDBJ databases">
        <title>Vibrio sp. nov, a new bacterium isolated from seawater.</title>
        <authorList>
            <person name="Yuan Y."/>
        </authorList>
    </citation>
    <scope>NUCLEOTIDE SEQUENCE</scope>
    <source>
        <strain evidence="3">ZSDZ65</strain>
    </source>
</reference>
<name>A0A9X3CQ43_9VIBR</name>
<dbReference type="SMART" id="SM00671">
    <property type="entry name" value="SEL1"/>
    <property type="match status" value="4"/>
</dbReference>
<feature type="compositionally biased region" description="Low complexity" evidence="1">
    <location>
        <begin position="365"/>
        <end position="389"/>
    </location>
</feature>
<dbReference type="SUPFAM" id="SSF81901">
    <property type="entry name" value="HCP-like"/>
    <property type="match status" value="1"/>
</dbReference>
<sequence>MSTLSIAIGATSLSLILAFVWMFSLSIRKKRLEQERIAREAAYRRTIEKARQQERKDRIFKAETGHTPTMLFLAKEAERKNIQEALYWYQKAAQLDNITGMYGMVRLSESKREDMVLREQANYWRLCIAGAEGDLHAKFEAAKALVHGRGVECNIPKGIAVIEEVAQEGNLEAMLFMGDWSVSPDNPLPSPKQSTQWFAQGAEKQNTEAMTKLGLNYLKGVGVEQSTERGCYWLERAAEKGSVEAMFFAGEAWRDIAPNGAAIAYIWLFMSAHLGYEPAKAVRDSVGSTLGVDSVVGLQSLAKPVLKKLQLSSMVKHSLIKALNKLYKRQLPLFELEDRLSNDEDSLKDSERGPVDESSAHKAQDTQTQMSTDQHSSSDSTSSASTLASESHRDSIASSSPGHYSNYQQTFVK</sequence>
<comment type="caution">
    <text evidence="3">The sequence shown here is derived from an EMBL/GenBank/DDBJ whole genome shotgun (WGS) entry which is preliminary data.</text>
</comment>
<dbReference type="Proteomes" id="UP001155587">
    <property type="component" value="Unassembled WGS sequence"/>
</dbReference>
<keyword evidence="2" id="KW-1133">Transmembrane helix</keyword>
<feature type="compositionally biased region" description="Basic and acidic residues" evidence="1">
    <location>
        <begin position="342"/>
        <end position="364"/>
    </location>
</feature>
<dbReference type="PANTHER" id="PTHR11102">
    <property type="entry name" value="SEL-1-LIKE PROTEIN"/>
    <property type="match status" value="1"/>
</dbReference>
<evidence type="ECO:0000256" key="2">
    <source>
        <dbReference type="SAM" id="Phobius"/>
    </source>
</evidence>
<dbReference type="InterPro" id="IPR050767">
    <property type="entry name" value="Sel1_AlgK"/>
</dbReference>
<feature type="region of interest" description="Disordered" evidence="1">
    <location>
        <begin position="342"/>
        <end position="413"/>
    </location>
</feature>
<dbReference type="Gene3D" id="1.25.40.10">
    <property type="entry name" value="Tetratricopeptide repeat domain"/>
    <property type="match status" value="1"/>
</dbReference>
<dbReference type="InterPro" id="IPR011990">
    <property type="entry name" value="TPR-like_helical_dom_sf"/>
</dbReference>
<feature type="compositionally biased region" description="Polar residues" evidence="1">
    <location>
        <begin position="396"/>
        <end position="413"/>
    </location>
</feature>
<gene>
    <name evidence="3" type="ORF">MD535_15775</name>
</gene>
<evidence type="ECO:0000313" key="3">
    <source>
        <dbReference type="EMBL" id="MCW8347459.1"/>
    </source>
</evidence>
<dbReference type="AlphaFoldDB" id="A0A9X3CQ43"/>
<accession>A0A9X3CQ43</accession>
<dbReference type="Pfam" id="PF08238">
    <property type="entry name" value="Sel1"/>
    <property type="match status" value="2"/>
</dbReference>
<protein>
    <submittedName>
        <fullName evidence="3">Sel1 repeat family protein</fullName>
    </submittedName>
</protein>
<dbReference type="EMBL" id="JAKRRY010000022">
    <property type="protein sequence ID" value="MCW8347459.1"/>
    <property type="molecule type" value="Genomic_DNA"/>
</dbReference>
<keyword evidence="4" id="KW-1185">Reference proteome</keyword>
<keyword evidence="2" id="KW-0472">Membrane</keyword>
<dbReference type="InterPro" id="IPR006597">
    <property type="entry name" value="Sel1-like"/>
</dbReference>
<keyword evidence="2" id="KW-0812">Transmembrane</keyword>
<organism evidence="3 4">
    <name type="scientific">Vibrio qingdaonensis</name>
    <dbReference type="NCBI Taxonomy" id="2829491"/>
    <lineage>
        <taxon>Bacteria</taxon>
        <taxon>Pseudomonadati</taxon>
        <taxon>Pseudomonadota</taxon>
        <taxon>Gammaproteobacteria</taxon>
        <taxon>Vibrionales</taxon>
        <taxon>Vibrionaceae</taxon>
        <taxon>Vibrio</taxon>
    </lineage>
</organism>
<dbReference type="PANTHER" id="PTHR11102:SF160">
    <property type="entry name" value="ERAD-ASSOCIATED E3 UBIQUITIN-PROTEIN LIGASE COMPONENT HRD3"/>
    <property type="match status" value="1"/>
</dbReference>
<evidence type="ECO:0000256" key="1">
    <source>
        <dbReference type="SAM" id="MobiDB-lite"/>
    </source>
</evidence>